<dbReference type="AlphaFoldDB" id="A0A8C7CSV9"/>
<evidence type="ECO:0000313" key="3">
    <source>
        <dbReference type="Ensembl" id="ENSOKIP00005011095.1"/>
    </source>
</evidence>
<dbReference type="PROSITE" id="PS51340">
    <property type="entry name" value="MOSC"/>
    <property type="match status" value="1"/>
</dbReference>
<evidence type="ECO:0000259" key="2">
    <source>
        <dbReference type="PROSITE" id="PS51340"/>
    </source>
</evidence>
<dbReference type="Pfam" id="PF03476">
    <property type="entry name" value="MOSC_N"/>
    <property type="match status" value="1"/>
</dbReference>
<feature type="domain" description="MOSC" evidence="2">
    <location>
        <begin position="170"/>
        <end position="314"/>
    </location>
</feature>
<dbReference type="GO" id="GO:0030151">
    <property type="term" value="F:molybdenum ion binding"/>
    <property type="evidence" value="ECO:0007669"/>
    <property type="project" value="InterPro"/>
</dbReference>
<dbReference type="GeneTree" id="ENSGT00940000165578"/>
<proteinExistence type="predicted"/>
<dbReference type="InterPro" id="IPR005303">
    <property type="entry name" value="MOCOS_middle"/>
</dbReference>
<evidence type="ECO:0000313" key="4">
    <source>
        <dbReference type="Proteomes" id="UP000694557"/>
    </source>
</evidence>
<dbReference type="InterPro" id="IPR011037">
    <property type="entry name" value="Pyrv_Knase-like_insert_dom_sf"/>
</dbReference>
<dbReference type="InterPro" id="IPR005302">
    <property type="entry name" value="MoCF_Sase_C"/>
</dbReference>
<dbReference type="PANTHER" id="PTHR14237">
    <property type="entry name" value="MOLYBDOPTERIN COFACTOR SULFURASE MOSC"/>
    <property type="match status" value="1"/>
</dbReference>
<sequence length="638" mass="66667">MFFKEVLINAFTENRKALLLAGGAGLTVVGLGLGYKYFLKPEKVVRVGVVSQLLIHPLKSGKAVSVALAECQQIGLKCGELQDRHWLVITEDGHFVTGRQEPRLVLVSLTSEGRQTCLNGPDMEELRFPLLQPDNPVIDCRVFSTDIQGRDCGDEASSWLTRYLGAGKTYRLVHFEPHMTHRRSADSEPLFPRNEKIVYNDLGPIMLLSESSVKDLSSRLEKEVTVARFRPSIVVSDCDAFDEDSWEDIQIGNVRLHRVMACGRCISTTVDPETGVISRKQPLDTLKSMKAGRGASLATAESGRGASLVTAGRVWERSLLGHSRVWEGSLLGHSRVWEGSLLGHSKVWEGSVLGNSRVWERSLLGHSRVWEGSLLGNSKVKVEVCQGQVKKVEVCQGQGQVKKVEVCQGQRQVKEVEVCQGQVKEVEVCQGQGQVKEVEVCRWSGTGQEDGGLSGSGQGGGGLSGSGQGGGGLSGTGQGGGGLSGSGQGGGGLSGSEAGQGGGGLSGSEAGQGGGGLSGPEAGQGGGGLSGSGSEAGQGGGGLSGSGQGGGGLSGSEAGQGGGGLSGSEAGQGGGGQSGSEADVVYTRGWVHFTRQDFLCLSIQSPKSQRSSQQIIKQLNSQSFLILCYHLVALSCIY</sequence>
<gene>
    <name evidence="3" type="primary">marc1</name>
</gene>
<dbReference type="GO" id="GO:0043546">
    <property type="term" value="F:molybdopterin cofactor binding"/>
    <property type="evidence" value="ECO:0007669"/>
    <property type="project" value="TreeGrafter"/>
</dbReference>
<dbReference type="GO" id="GO:0005743">
    <property type="term" value="C:mitochondrial inner membrane"/>
    <property type="evidence" value="ECO:0007669"/>
    <property type="project" value="TreeGrafter"/>
</dbReference>
<dbReference type="GO" id="GO:0008940">
    <property type="term" value="F:nitrate reductase activity"/>
    <property type="evidence" value="ECO:0007669"/>
    <property type="project" value="TreeGrafter"/>
</dbReference>
<accession>A0A8C7CSV9</accession>
<dbReference type="SUPFAM" id="SSF141673">
    <property type="entry name" value="MOSC N-terminal domain-like"/>
    <property type="match status" value="1"/>
</dbReference>
<dbReference type="GO" id="GO:0030170">
    <property type="term" value="F:pyridoxal phosphate binding"/>
    <property type="evidence" value="ECO:0007669"/>
    <property type="project" value="InterPro"/>
</dbReference>
<name>A0A8C7CSV9_ONCKI</name>
<feature type="compositionally biased region" description="Gly residues" evidence="1">
    <location>
        <begin position="448"/>
        <end position="578"/>
    </location>
</feature>
<feature type="region of interest" description="Disordered" evidence="1">
    <location>
        <begin position="446"/>
        <end position="581"/>
    </location>
</feature>
<reference evidence="3" key="2">
    <citation type="submission" date="2025-09" db="UniProtKB">
        <authorList>
            <consortium name="Ensembl"/>
        </authorList>
    </citation>
    <scope>IDENTIFICATION</scope>
</reference>
<reference evidence="3" key="1">
    <citation type="submission" date="2025-08" db="UniProtKB">
        <authorList>
            <consortium name="Ensembl"/>
        </authorList>
    </citation>
    <scope>IDENTIFICATION</scope>
</reference>
<dbReference type="GO" id="GO:0042126">
    <property type="term" value="P:nitrate metabolic process"/>
    <property type="evidence" value="ECO:0007669"/>
    <property type="project" value="TreeGrafter"/>
</dbReference>
<keyword evidence="4" id="KW-1185">Reference proteome</keyword>
<dbReference type="SUPFAM" id="SSF50800">
    <property type="entry name" value="PK beta-barrel domain-like"/>
    <property type="match status" value="1"/>
</dbReference>
<evidence type="ECO:0000256" key="1">
    <source>
        <dbReference type="SAM" id="MobiDB-lite"/>
    </source>
</evidence>
<dbReference type="Proteomes" id="UP000694557">
    <property type="component" value="Unassembled WGS sequence"/>
</dbReference>
<protein>
    <submittedName>
        <fullName evidence="3">Mitochondrial amidoxime reducing component 1</fullName>
    </submittedName>
</protein>
<dbReference type="PANTHER" id="PTHR14237:SF19">
    <property type="entry name" value="MITOCHONDRIAL AMIDOXIME REDUCING COMPONENT 1"/>
    <property type="match status" value="1"/>
</dbReference>
<dbReference type="Ensembl" id="ENSOKIT00005011807.1">
    <property type="protein sequence ID" value="ENSOKIP00005011095.1"/>
    <property type="gene ID" value="ENSOKIG00005005001.1"/>
</dbReference>
<organism evidence="3 4">
    <name type="scientific">Oncorhynchus kisutch</name>
    <name type="common">Coho salmon</name>
    <name type="synonym">Salmo kisutch</name>
    <dbReference type="NCBI Taxonomy" id="8019"/>
    <lineage>
        <taxon>Eukaryota</taxon>
        <taxon>Metazoa</taxon>
        <taxon>Chordata</taxon>
        <taxon>Craniata</taxon>
        <taxon>Vertebrata</taxon>
        <taxon>Euteleostomi</taxon>
        <taxon>Actinopterygii</taxon>
        <taxon>Neopterygii</taxon>
        <taxon>Teleostei</taxon>
        <taxon>Protacanthopterygii</taxon>
        <taxon>Salmoniformes</taxon>
        <taxon>Salmonidae</taxon>
        <taxon>Salmoninae</taxon>
        <taxon>Oncorhynchus</taxon>
    </lineage>
</organism>
<dbReference type="Pfam" id="PF03473">
    <property type="entry name" value="MOSC"/>
    <property type="match status" value="1"/>
</dbReference>